<keyword evidence="3 8" id="KW-0812">Transmembrane</keyword>
<dbReference type="AlphaFoldDB" id="A0AAN7LIW6"/>
<evidence type="ECO:0000256" key="8">
    <source>
        <dbReference type="SAM" id="Phobius"/>
    </source>
</evidence>
<sequence length="139" mass="15962">MSLYVQLCFIRQLWSSINRAEYIALLFGFITAHGLPLTYDFYNYMIWWSMEEEFRDIVGIGHHVHETSAILIDPRFTYLFINQQCGFCSVPLWIYAILCIILDFHGSPIYNLLLAILPSLDFDTAARNKAPPCGSQAGC</sequence>
<keyword evidence="5 8" id="KW-1133">Transmembrane helix</keyword>
<comment type="similarity">
    <text evidence="2">Belongs to the MLO family.</text>
</comment>
<dbReference type="PANTHER" id="PTHR31942">
    <property type="entry name" value="MLO-LIKE PROTEIN 1"/>
    <property type="match status" value="1"/>
</dbReference>
<accession>A0AAN7LIW6</accession>
<dbReference type="GO" id="GO:0016020">
    <property type="term" value="C:membrane"/>
    <property type="evidence" value="ECO:0007669"/>
    <property type="project" value="UniProtKB-SubCell"/>
</dbReference>
<dbReference type="EMBL" id="JAXIOK010000001">
    <property type="protein sequence ID" value="KAK4780922.1"/>
    <property type="molecule type" value="Genomic_DNA"/>
</dbReference>
<evidence type="ECO:0000256" key="7">
    <source>
        <dbReference type="ARBA" id="ARBA00023265"/>
    </source>
</evidence>
<keyword evidence="4" id="KW-0611">Plant defense</keyword>
<evidence type="ECO:0000256" key="4">
    <source>
        <dbReference type="ARBA" id="ARBA00022821"/>
    </source>
</evidence>
<dbReference type="Pfam" id="PF03094">
    <property type="entry name" value="Mlo"/>
    <property type="match status" value="1"/>
</dbReference>
<proteinExistence type="inferred from homology"/>
<dbReference type="PANTHER" id="PTHR31942:SF62">
    <property type="entry name" value="MLO-LIKE PROTEIN"/>
    <property type="match status" value="1"/>
</dbReference>
<dbReference type="GO" id="GO:0006952">
    <property type="term" value="P:defense response"/>
    <property type="evidence" value="ECO:0007669"/>
    <property type="project" value="UniProtKB-KW"/>
</dbReference>
<evidence type="ECO:0000256" key="3">
    <source>
        <dbReference type="ARBA" id="ARBA00022692"/>
    </source>
</evidence>
<feature type="transmembrane region" description="Helical" evidence="8">
    <location>
        <begin position="20"/>
        <end position="39"/>
    </location>
</feature>
<reference evidence="9 10" key="1">
    <citation type="journal article" date="2023" name="Hortic Res">
        <title>Pangenome of water caltrop reveals structural variations and asymmetric subgenome divergence after allopolyploidization.</title>
        <authorList>
            <person name="Zhang X."/>
            <person name="Chen Y."/>
            <person name="Wang L."/>
            <person name="Yuan Y."/>
            <person name="Fang M."/>
            <person name="Shi L."/>
            <person name="Lu R."/>
            <person name="Comes H.P."/>
            <person name="Ma Y."/>
            <person name="Chen Y."/>
            <person name="Huang G."/>
            <person name="Zhou Y."/>
            <person name="Zheng Z."/>
            <person name="Qiu Y."/>
        </authorList>
    </citation>
    <scope>NUCLEOTIDE SEQUENCE [LARGE SCALE GENOMIC DNA]</scope>
    <source>
        <tissue evidence="9">Roots</tissue>
    </source>
</reference>
<evidence type="ECO:0000313" key="9">
    <source>
        <dbReference type="EMBL" id="KAK4780922.1"/>
    </source>
</evidence>
<organism evidence="9 10">
    <name type="scientific">Trapa incisa</name>
    <dbReference type="NCBI Taxonomy" id="236973"/>
    <lineage>
        <taxon>Eukaryota</taxon>
        <taxon>Viridiplantae</taxon>
        <taxon>Streptophyta</taxon>
        <taxon>Embryophyta</taxon>
        <taxon>Tracheophyta</taxon>
        <taxon>Spermatophyta</taxon>
        <taxon>Magnoliopsida</taxon>
        <taxon>eudicotyledons</taxon>
        <taxon>Gunneridae</taxon>
        <taxon>Pentapetalae</taxon>
        <taxon>rosids</taxon>
        <taxon>malvids</taxon>
        <taxon>Myrtales</taxon>
        <taxon>Lythraceae</taxon>
        <taxon>Trapa</taxon>
    </lineage>
</organism>
<keyword evidence="6 8" id="KW-0472">Membrane</keyword>
<comment type="subcellular location">
    <subcellularLocation>
        <location evidence="1">Membrane</location>
        <topology evidence="1">Multi-pass membrane protein</topology>
    </subcellularLocation>
</comment>
<evidence type="ECO:0000256" key="2">
    <source>
        <dbReference type="ARBA" id="ARBA00006574"/>
    </source>
</evidence>
<dbReference type="InterPro" id="IPR004326">
    <property type="entry name" value="Mlo"/>
</dbReference>
<name>A0AAN7LIW6_9MYRT</name>
<keyword evidence="10" id="KW-1185">Reference proteome</keyword>
<evidence type="ECO:0000256" key="1">
    <source>
        <dbReference type="ARBA" id="ARBA00004141"/>
    </source>
</evidence>
<comment type="caution">
    <text evidence="9">The sequence shown here is derived from an EMBL/GenBank/DDBJ whole genome shotgun (WGS) entry which is preliminary data.</text>
</comment>
<evidence type="ECO:0000256" key="5">
    <source>
        <dbReference type="ARBA" id="ARBA00022989"/>
    </source>
</evidence>
<protein>
    <submittedName>
        <fullName evidence="9">Uncharacterized protein</fullName>
    </submittedName>
</protein>
<gene>
    <name evidence="9" type="ORF">SAY87_017028</name>
</gene>
<dbReference type="Proteomes" id="UP001345219">
    <property type="component" value="Chromosome 13"/>
</dbReference>
<evidence type="ECO:0000256" key="6">
    <source>
        <dbReference type="ARBA" id="ARBA00023136"/>
    </source>
</evidence>
<keyword evidence="7" id="KW-0568">Pathogenesis-related protein</keyword>
<evidence type="ECO:0000313" key="10">
    <source>
        <dbReference type="Proteomes" id="UP001345219"/>
    </source>
</evidence>